<organism evidence="3 4">
    <name type="scientific">Microcystis aeruginosa TAIHU98</name>
    <dbReference type="NCBI Taxonomy" id="1134457"/>
    <lineage>
        <taxon>Bacteria</taxon>
        <taxon>Bacillati</taxon>
        <taxon>Cyanobacteriota</taxon>
        <taxon>Cyanophyceae</taxon>
        <taxon>Oscillatoriophycideae</taxon>
        <taxon>Chroococcales</taxon>
        <taxon>Microcystaceae</taxon>
        <taxon>Microcystis</taxon>
    </lineage>
</organism>
<evidence type="ECO:0000313" key="4">
    <source>
        <dbReference type="Proteomes" id="UP000010932"/>
    </source>
</evidence>
<keyword evidence="1" id="KW-1133">Transmembrane helix</keyword>
<keyword evidence="1" id="KW-0472">Membrane</keyword>
<dbReference type="Pfam" id="PF01926">
    <property type="entry name" value="MMR_HSR1"/>
    <property type="match status" value="1"/>
</dbReference>
<sequence>MRLYQFSCKHYFKQPVRGYKMNIHQLNKPSLAEIRANLITEQLKNLPPNSSYINIFVTGRSASGKTTLGNRLIGENYFLSTGRQNTTQVVNLIDFSGGFRFFDLPGVDGGGRQEGGRLENYNRATLGLKQFPSYPNIDEITVATYRQNSLPKEHTYKLNDFQKLPFKPDIVFYLINPNKGLSRSEKDYVTDLIESGYNVIYGLNVLIDEYNKPLATKQNFEDIEKIIKEIYVERHKKEEPVIVRINCKIGQGIDSLLQQASLSLGDARGLVLEQVILAQHQKAPQLYIDSIKKWLINIFVNLACYKPTSSENAKDYLNEISKLLWNDFVDFSEKQGVADFGYDLYLVAITKLLNEQYFRLLDFYFHTLIQQRQNPSDSDVQKIKNSYLDFEEIINNLIKTVINNCQENHYEATLVEFYVPFPKVVYKDVEFYKWIEGWEDDPDQPIFYHETKYAQGGFIDYWTTGKWEKEYQTKKFIGFYKRKVRKKVLDVQKNVYNGISLEGRERICLKKYSHSTYRTLGLHGICFLQCLCLAIVNSNFQDKNQFKNLIDSYDSFFKKLTDLNLLDEKQKLSEKELKDLLMSNINLILDQSFDLSAIKTFVERNSPMIENLENTQKSRRGLFVYFSVFLFVFPLVPFFILLLILEKIIPIAKAILPEFLFQCFILISHYLKFFFQILWEDAKYLLGLIIYLLWLILELGKVIWSAVGEAESIWVKALIFFISFMAVILVYKFMLNYGFYKIVIISFALPIILRWLHVLLSIPCLLYKFLLYNLFRGVI</sequence>
<feature type="transmembrane region" description="Helical" evidence="1">
    <location>
        <begin position="520"/>
        <end position="540"/>
    </location>
</feature>
<feature type="transmembrane region" description="Helical" evidence="1">
    <location>
        <begin position="743"/>
        <end position="770"/>
    </location>
</feature>
<comment type="caution">
    <text evidence="3">The sequence shown here is derived from an EMBL/GenBank/DDBJ whole genome shotgun (WGS) entry which is preliminary data.</text>
</comment>
<keyword evidence="1" id="KW-0812">Transmembrane</keyword>
<reference evidence="3 4" key="1">
    <citation type="journal article" date="2013" name="Genome Announc.">
        <title>Whole-Genome Sequence of Microcystis aeruginosa TAIHU98, a Nontoxic Bloom-Forming Strain Isolated from Taihu Lake, China.</title>
        <authorList>
            <person name="Yang C."/>
            <person name="Zhang W."/>
            <person name="Ren M."/>
            <person name="Song L."/>
            <person name="Li T."/>
            <person name="Zhao J."/>
        </authorList>
    </citation>
    <scope>NUCLEOTIDE SEQUENCE [LARGE SCALE GENOMIC DNA]</scope>
    <source>
        <strain evidence="3 4">TAIHU98</strain>
    </source>
</reference>
<dbReference type="CDD" id="cd00882">
    <property type="entry name" value="Ras_like_GTPase"/>
    <property type="match status" value="1"/>
</dbReference>
<evidence type="ECO:0000256" key="1">
    <source>
        <dbReference type="SAM" id="Phobius"/>
    </source>
</evidence>
<feature type="transmembrane region" description="Helical" evidence="1">
    <location>
        <begin position="622"/>
        <end position="645"/>
    </location>
</feature>
<dbReference type="GO" id="GO:0005525">
    <property type="term" value="F:GTP binding"/>
    <property type="evidence" value="ECO:0007669"/>
    <property type="project" value="InterPro"/>
</dbReference>
<dbReference type="Proteomes" id="UP000010932">
    <property type="component" value="Unassembled WGS sequence"/>
</dbReference>
<proteinExistence type="predicted"/>
<dbReference type="InterPro" id="IPR027417">
    <property type="entry name" value="P-loop_NTPase"/>
</dbReference>
<feature type="domain" description="G" evidence="2">
    <location>
        <begin position="55"/>
        <end position="116"/>
    </location>
</feature>
<gene>
    <name evidence="3" type="ORF">O53_3312</name>
</gene>
<evidence type="ECO:0000313" key="3">
    <source>
        <dbReference type="EMBL" id="ELP54493.1"/>
    </source>
</evidence>
<evidence type="ECO:0000259" key="2">
    <source>
        <dbReference type="Pfam" id="PF01926"/>
    </source>
</evidence>
<dbReference type="InterPro" id="IPR006073">
    <property type="entry name" value="GTP-bd"/>
</dbReference>
<feature type="transmembrane region" description="Helical" evidence="1">
    <location>
        <begin position="713"/>
        <end position="731"/>
    </location>
</feature>
<dbReference type="Gene3D" id="3.40.50.300">
    <property type="entry name" value="P-loop containing nucleotide triphosphate hydrolases"/>
    <property type="match status" value="1"/>
</dbReference>
<dbReference type="PATRIC" id="fig|1134457.3.peg.2963"/>
<dbReference type="SUPFAM" id="SSF52540">
    <property type="entry name" value="P-loop containing nucleoside triphosphate hydrolases"/>
    <property type="match status" value="1"/>
</dbReference>
<protein>
    <submittedName>
        <fullName evidence="3">Putative membrane protein</fullName>
    </submittedName>
</protein>
<dbReference type="AlphaFoldDB" id="L7E769"/>
<accession>L7E769</accession>
<name>L7E769_MICAE</name>
<dbReference type="EMBL" id="ANKQ01000002">
    <property type="protein sequence ID" value="ELP54493.1"/>
    <property type="molecule type" value="Genomic_DNA"/>
</dbReference>
<feature type="transmembrane region" description="Helical" evidence="1">
    <location>
        <begin position="684"/>
        <end position="707"/>
    </location>
</feature>
<feature type="transmembrane region" description="Helical" evidence="1">
    <location>
        <begin position="651"/>
        <end position="672"/>
    </location>
</feature>